<dbReference type="EMBL" id="CAJPEX010000311">
    <property type="protein sequence ID" value="CAG0914996.1"/>
    <property type="molecule type" value="Genomic_DNA"/>
</dbReference>
<feature type="non-terminal residue" evidence="2">
    <location>
        <position position="1"/>
    </location>
</feature>
<dbReference type="Proteomes" id="UP000678499">
    <property type="component" value="Unassembled WGS sequence"/>
</dbReference>
<sequence length="524" mass="57673">ARNTTVAPTNGTTALPRAFLRRLIQAGYRVVPPAKYGGPPDQAMGARNTTVAPTNGTTALPRAFLRRLIQAGYRVVPPAKYGGPPDQAMGLPGVRSFGGMPQRFPAGYPQPWGPVAGAPAPAPYPPPPPFLPAAPFPPSFRQRPNVPQHPGFGGMPQRMPVPHHMMAPPAQMPMRGYPPPAPAIGYPQPHRFPPMMQYPPRQYRHLEQEYMQMKPRERKVAEEGRVVLFPKKRKARGSCEALPGGCLPVCTADPCATQSAEVDNPCGELPLCTPWTGTSSTSPKPTTTQAVEALRRLLKAGFKILPPEAPGVGGYPRQYNPYGNYPMNYPAMYGGYPQPYQNYQMPRIYQPPRPQQQQQKVANKRPGGAPVAQKAPSPAMMPQQYPNYPRQGFANLGNYQRAAPGPFVFFLAVFLAAMLMVCTAEQDSLEPVSPSLDEWPHIWGGPYWYPPYQYFPYPAGLQVESREGGHGMEPGPNWKPKRTKGRIMHQHWLKIMQGKAGGGRYNKVPNDTSLPESSRYGFVG</sequence>
<gene>
    <name evidence="2" type="ORF">NMOB1V02_LOCUS2664</name>
</gene>
<accession>A0A7R9GBN4</accession>
<feature type="region of interest" description="Disordered" evidence="1">
    <location>
        <begin position="500"/>
        <end position="524"/>
    </location>
</feature>
<keyword evidence="3" id="KW-1185">Reference proteome</keyword>
<dbReference type="EMBL" id="OA882348">
    <property type="protein sequence ID" value="CAD7274844.1"/>
    <property type="molecule type" value="Genomic_DNA"/>
</dbReference>
<evidence type="ECO:0000256" key="1">
    <source>
        <dbReference type="SAM" id="MobiDB-lite"/>
    </source>
</evidence>
<proteinExistence type="predicted"/>
<dbReference type="AlphaFoldDB" id="A0A7R9GBN4"/>
<protein>
    <submittedName>
        <fullName evidence="2">Uncharacterized protein</fullName>
    </submittedName>
</protein>
<name>A0A7R9GBN4_9CRUS</name>
<evidence type="ECO:0000313" key="2">
    <source>
        <dbReference type="EMBL" id="CAD7274844.1"/>
    </source>
</evidence>
<feature type="region of interest" description="Disordered" evidence="1">
    <location>
        <begin position="344"/>
        <end position="384"/>
    </location>
</feature>
<evidence type="ECO:0000313" key="3">
    <source>
        <dbReference type="Proteomes" id="UP000678499"/>
    </source>
</evidence>
<reference evidence="2" key="1">
    <citation type="submission" date="2020-11" db="EMBL/GenBank/DDBJ databases">
        <authorList>
            <person name="Tran Van P."/>
        </authorList>
    </citation>
    <scope>NUCLEOTIDE SEQUENCE</scope>
</reference>
<organism evidence="2">
    <name type="scientific">Notodromas monacha</name>
    <dbReference type="NCBI Taxonomy" id="399045"/>
    <lineage>
        <taxon>Eukaryota</taxon>
        <taxon>Metazoa</taxon>
        <taxon>Ecdysozoa</taxon>
        <taxon>Arthropoda</taxon>
        <taxon>Crustacea</taxon>
        <taxon>Oligostraca</taxon>
        <taxon>Ostracoda</taxon>
        <taxon>Podocopa</taxon>
        <taxon>Podocopida</taxon>
        <taxon>Cypridocopina</taxon>
        <taxon>Cypridoidea</taxon>
        <taxon>Cyprididae</taxon>
        <taxon>Notodromas</taxon>
    </lineage>
</organism>